<keyword evidence="2" id="KW-0472">Membrane</keyword>
<dbReference type="InterPro" id="IPR050400">
    <property type="entry name" value="Bact_Cytoskel_RodZ"/>
</dbReference>
<evidence type="ECO:0000313" key="4">
    <source>
        <dbReference type="EMBL" id="TKA93450.1"/>
    </source>
</evidence>
<reference evidence="4 5" key="1">
    <citation type="submission" date="2019-04" db="EMBL/GenBank/DDBJ databases">
        <title>Crypto-aerobic microbial life in anoxic (sulfidic) marine sediments.</title>
        <authorList>
            <person name="Bhattacharya S."/>
            <person name="Roy C."/>
            <person name="Mondal N."/>
            <person name="Sarkar J."/>
            <person name="Mandal S."/>
            <person name="Rameez M.J."/>
            <person name="Ghosh W."/>
        </authorList>
    </citation>
    <scope>NUCLEOTIDE SEQUENCE [LARGE SCALE GENOMIC DNA]</scope>
    <source>
        <strain evidence="4 5">SBBB</strain>
    </source>
</reference>
<organism evidence="4 5">
    <name type="scientific">Halopseudomonas bauzanensis</name>
    <dbReference type="NCBI Taxonomy" id="653930"/>
    <lineage>
        <taxon>Bacteria</taxon>
        <taxon>Pseudomonadati</taxon>
        <taxon>Pseudomonadota</taxon>
        <taxon>Gammaproteobacteria</taxon>
        <taxon>Pseudomonadales</taxon>
        <taxon>Pseudomonadaceae</taxon>
        <taxon>Halopseudomonas</taxon>
    </lineage>
</organism>
<feature type="region of interest" description="Disordered" evidence="1">
    <location>
        <begin position="192"/>
        <end position="242"/>
    </location>
</feature>
<dbReference type="PANTHER" id="PTHR34475">
    <property type="match status" value="1"/>
</dbReference>
<dbReference type="InterPro" id="IPR001387">
    <property type="entry name" value="Cro/C1-type_HTH"/>
</dbReference>
<dbReference type="Proteomes" id="UP000305198">
    <property type="component" value="Unassembled WGS sequence"/>
</dbReference>
<evidence type="ECO:0000259" key="3">
    <source>
        <dbReference type="Pfam" id="PF13464"/>
    </source>
</evidence>
<dbReference type="PANTHER" id="PTHR34475:SF1">
    <property type="entry name" value="CYTOSKELETON PROTEIN RODZ"/>
    <property type="match status" value="1"/>
</dbReference>
<feature type="compositionally biased region" description="Low complexity" evidence="1">
    <location>
        <begin position="220"/>
        <end position="242"/>
    </location>
</feature>
<dbReference type="RefSeq" id="WP_136868861.1">
    <property type="nucleotide sequence ID" value="NZ_SWAV01000001.1"/>
</dbReference>
<keyword evidence="2" id="KW-1133">Transmembrane helix</keyword>
<evidence type="ECO:0000256" key="1">
    <source>
        <dbReference type="SAM" id="MobiDB-lite"/>
    </source>
</evidence>
<proteinExistence type="predicted"/>
<feature type="transmembrane region" description="Helical" evidence="2">
    <location>
        <begin position="116"/>
        <end position="137"/>
    </location>
</feature>
<comment type="caution">
    <text evidence="4">The sequence shown here is derived from an EMBL/GenBank/DDBJ whole genome shotgun (WGS) entry which is preliminary data.</text>
</comment>
<feature type="domain" description="Cytoskeleton protein RodZ-like C-terminal" evidence="3">
    <location>
        <begin position="253"/>
        <end position="324"/>
    </location>
</feature>
<dbReference type="SUPFAM" id="SSF47413">
    <property type="entry name" value="lambda repressor-like DNA-binding domains"/>
    <property type="match status" value="1"/>
</dbReference>
<keyword evidence="2" id="KW-0812">Transmembrane</keyword>
<gene>
    <name evidence="4" type="ORF">FA869_04620</name>
</gene>
<dbReference type="InterPro" id="IPR025194">
    <property type="entry name" value="RodZ-like_C"/>
</dbReference>
<dbReference type="Pfam" id="PF13413">
    <property type="entry name" value="HTH_25"/>
    <property type="match status" value="1"/>
</dbReference>
<dbReference type="CDD" id="cd00093">
    <property type="entry name" value="HTH_XRE"/>
    <property type="match status" value="1"/>
</dbReference>
<dbReference type="Pfam" id="PF13464">
    <property type="entry name" value="RodZ_C"/>
    <property type="match status" value="1"/>
</dbReference>
<accession>A0A4U0YMH0</accession>
<protein>
    <submittedName>
        <fullName evidence="4">DUF4115 domain-containing protein</fullName>
    </submittedName>
</protein>
<evidence type="ECO:0000313" key="5">
    <source>
        <dbReference type="Proteomes" id="UP000305198"/>
    </source>
</evidence>
<dbReference type="EMBL" id="SWAV01000001">
    <property type="protein sequence ID" value="TKA93450.1"/>
    <property type="molecule type" value="Genomic_DNA"/>
</dbReference>
<dbReference type="AlphaFoldDB" id="A0A4U0YMH0"/>
<dbReference type="GO" id="GO:0003677">
    <property type="term" value="F:DNA binding"/>
    <property type="evidence" value="ECO:0007669"/>
    <property type="project" value="InterPro"/>
</dbReference>
<dbReference type="Gene3D" id="1.10.260.40">
    <property type="entry name" value="lambda repressor-like DNA-binding domains"/>
    <property type="match status" value="1"/>
</dbReference>
<dbReference type="InterPro" id="IPR010982">
    <property type="entry name" value="Lambda_DNA-bd_dom_sf"/>
</dbReference>
<sequence length="328" mass="35139">MTDEMETATGAQNAARINPGELLRDERERVGFTADEVATHLRLTRATLGYLEDGKFDRLPGDTFARGYVRAYARLLKLDPSRFVEHYDRYVGIDARESRVSTIDKVDVNPKRGARLVMTLSTVLIVVIMLALGLWWWNVSREATTQVRETGAMDDVQVDSMVLPDSFSQPDGNELAISGPTIEIPAADAPAANAEYQPDEAAATAPQVDADQAASTATDEAAQSSPAPAAEPAEPAEPVAPEAPAAVSQNGLVMSFSGNCWVQVSTTDGRVLHSGQMQQGQTLNIDREGPLDLVIGAASAVSRMEYNGQPVELTSNASSGVARLRLGQ</sequence>
<name>A0A4U0YMH0_9GAMM</name>
<evidence type="ECO:0000256" key="2">
    <source>
        <dbReference type="SAM" id="Phobius"/>
    </source>
</evidence>